<dbReference type="InterPro" id="IPR011009">
    <property type="entry name" value="Kinase-like_dom_sf"/>
</dbReference>
<dbReference type="FunFam" id="1.10.510.10:FF:001023">
    <property type="entry name" value="Os07g0541700 protein"/>
    <property type="match status" value="1"/>
</dbReference>
<keyword evidence="13" id="KW-0675">Receptor</keyword>
<dbReference type="AlphaFoldDB" id="A0A443P3H5"/>
<dbReference type="InterPro" id="IPR052059">
    <property type="entry name" value="CR_Ser/Thr_kinase"/>
</dbReference>
<evidence type="ECO:0000313" key="14">
    <source>
        <dbReference type="Proteomes" id="UP000283530"/>
    </source>
</evidence>
<name>A0A443P3H5_9MAGN</name>
<dbReference type="PROSITE" id="PS50011">
    <property type="entry name" value="PROTEIN_KINASE_DOM"/>
    <property type="match status" value="1"/>
</dbReference>
<proteinExistence type="inferred from homology"/>
<dbReference type="Pfam" id="PF07714">
    <property type="entry name" value="PK_Tyr_Ser-Thr"/>
    <property type="match status" value="1"/>
</dbReference>
<evidence type="ECO:0000256" key="5">
    <source>
        <dbReference type="ARBA" id="ARBA00022777"/>
    </source>
</evidence>
<protein>
    <recommendedName>
        <fullName evidence="1">non-specific serine/threonine protein kinase</fullName>
        <ecNumber evidence="1">2.7.11.1</ecNumber>
    </recommendedName>
</protein>
<evidence type="ECO:0000256" key="8">
    <source>
        <dbReference type="ARBA" id="ARBA00048679"/>
    </source>
</evidence>
<dbReference type="GO" id="GO:0005524">
    <property type="term" value="F:ATP binding"/>
    <property type="evidence" value="ECO:0007669"/>
    <property type="project" value="UniProtKB-UniRule"/>
</dbReference>
<evidence type="ECO:0000313" key="13">
    <source>
        <dbReference type="EMBL" id="RWR85350.1"/>
    </source>
</evidence>
<dbReference type="PROSITE" id="PS00107">
    <property type="entry name" value="PROTEIN_KINASE_ATP"/>
    <property type="match status" value="1"/>
</dbReference>
<dbReference type="Gene3D" id="1.10.510.10">
    <property type="entry name" value="Transferase(Phosphotransferase) domain 1"/>
    <property type="match status" value="2"/>
</dbReference>
<comment type="catalytic activity">
    <reaction evidence="7">
        <text>L-threonyl-[protein] + ATP = O-phospho-L-threonyl-[protein] + ADP + H(+)</text>
        <dbReference type="Rhea" id="RHEA:46608"/>
        <dbReference type="Rhea" id="RHEA-COMP:11060"/>
        <dbReference type="Rhea" id="RHEA-COMP:11605"/>
        <dbReference type="ChEBI" id="CHEBI:15378"/>
        <dbReference type="ChEBI" id="CHEBI:30013"/>
        <dbReference type="ChEBI" id="CHEBI:30616"/>
        <dbReference type="ChEBI" id="CHEBI:61977"/>
        <dbReference type="ChEBI" id="CHEBI:456216"/>
        <dbReference type="EC" id="2.7.11.1"/>
    </reaction>
</comment>
<gene>
    <name evidence="13" type="ORF">CKAN_01421200</name>
</gene>
<evidence type="ECO:0000256" key="6">
    <source>
        <dbReference type="ARBA" id="ARBA00022840"/>
    </source>
</evidence>
<dbReference type="Proteomes" id="UP000283530">
    <property type="component" value="Unassembled WGS sequence"/>
</dbReference>
<evidence type="ECO:0000256" key="4">
    <source>
        <dbReference type="ARBA" id="ARBA00022741"/>
    </source>
</evidence>
<keyword evidence="2 10" id="KW-0723">Serine/threonine-protein kinase</keyword>
<evidence type="ECO:0000256" key="1">
    <source>
        <dbReference type="ARBA" id="ARBA00012513"/>
    </source>
</evidence>
<dbReference type="EC" id="2.7.11.1" evidence="1"/>
<keyword evidence="14" id="KW-1185">Reference proteome</keyword>
<keyword evidence="3" id="KW-0808">Transferase</keyword>
<accession>A0A443P3H5</accession>
<sequence length="404" mass="45619">MMHEKREGTRQNFFLLSLRHILKSGLNLMEEQSFGSCSCLLVLLKKRWKWQKESIDRGTEDEEEKDAWNLFFDLERLELATDHFSEENLLGRGGFGSVYKGKIEGGHEIAVKKLSMNSRQGLREFTNEVRFLCRIQHRNLVDLLGCCVQRGEKALVYEYLPNKSLDNFLFDKNKSASLDWPKRFEIIMGVAKGLLYLHEEAPVRIIHRDIKASNILLDDHLNPKISDFGLARLFPNDHTHVTASRISGTYFGVLVLEIVSGRKNQEPISNDESADLLSYIWKLAQEEKALDAVDHSLTNWDSDEVALCIQLGLLCCQAKVQKRPEMGSVLLMLSGDDFMLPKPGKPGIQGRQGHWSSAASTNFNSNSNTPNSSSTGATKPSTSSSIEKDYSKNSISVSYTEEGR</sequence>
<dbReference type="GO" id="GO:0004674">
    <property type="term" value="F:protein serine/threonine kinase activity"/>
    <property type="evidence" value="ECO:0007669"/>
    <property type="project" value="UniProtKB-KW"/>
</dbReference>
<dbReference type="InterPro" id="IPR017441">
    <property type="entry name" value="Protein_kinase_ATP_BS"/>
</dbReference>
<dbReference type="InterPro" id="IPR001245">
    <property type="entry name" value="Ser-Thr/Tyr_kinase_cat_dom"/>
</dbReference>
<evidence type="ECO:0000256" key="2">
    <source>
        <dbReference type="ARBA" id="ARBA00022527"/>
    </source>
</evidence>
<keyword evidence="5 13" id="KW-0418">Kinase</keyword>
<feature type="compositionally biased region" description="Polar residues" evidence="11">
    <location>
        <begin position="392"/>
        <end position="404"/>
    </location>
</feature>
<dbReference type="InterPro" id="IPR000719">
    <property type="entry name" value="Prot_kinase_dom"/>
</dbReference>
<dbReference type="Gene3D" id="3.30.200.20">
    <property type="entry name" value="Phosphorylase Kinase, domain 1"/>
    <property type="match status" value="1"/>
</dbReference>
<feature type="compositionally biased region" description="Low complexity" evidence="11">
    <location>
        <begin position="356"/>
        <end position="378"/>
    </location>
</feature>
<dbReference type="PROSITE" id="PS00108">
    <property type="entry name" value="PROTEIN_KINASE_ST"/>
    <property type="match status" value="1"/>
</dbReference>
<dbReference type="FunFam" id="3.30.200.20:FF:000162">
    <property type="entry name" value="Adenine nucleotide alpha hydrolase-like domain kinase"/>
    <property type="match status" value="1"/>
</dbReference>
<organism evidence="13 14">
    <name type="scientific">Cinnamomum micranthum f. kanehirae</name>
    <dbReference type="NCBI Taxonomy" id="337451"/>
    <lineage>
        <taxon>Eukaryota</taxon>
        <taxon>Viridiplantae</taxon>
        <taxon>Streptophyta</taxon>
        <taxon>Embryophyta</taxon>
        <taxon>Tracheophyta</taxon>
        <taxon>Spermatophyta</taxon>
        <taxon>Magnoliopsida</taxon>
        <taxon>Magnoliidae</taxon>
        <taxon>Laurales</taxon>
        <taxon>Lauraceae</taxon>
        <taxon>Cinnamomum</taxon>
    </lineage>
</organism>
<dbReference type="SUPFAM" id="SSF56112">
    <property type="entry name" value="Protein kinase-like (PK-like)"/>
    <property type="match status" value="1"/>
</dbReference>
<keyword evidence="4 9" id="KW-0547">Nucleotide-binding</keyword>
<feature type="domain" description="Protein kinase" evidence="12">
    <location>
        <begin position="84"/>
        <end position="339"/>
    </location>
</feature>
<evidence type="ECO:0000256" key="7">
    <source>
        <dbReference type="ARBA" id="ARBA00047899"/>
    </source>
</evidence>
<evidence type="ECO:0000256" key="11">
    <source>
        <dbReference type="SAM" id="MobiDB-lite"/>
    </source>
</evidence>
<evidence type="ECO:0000256" key="3">
    <source>
        <dbReference type="ARBA" id="ARBA00022679"/>
    </source>
</evidence>
<feature type="region of interest" description="Disordered" evidence="11">
    <location>
        <begin position="342"/>
        <end position="404"/>
    </location>
</feature>
<feature type="binding site" evidence="9">
    <location>
        <position position="113"/>
    </location>
    <ligand>
        <name>ATP</name>
        <dbReference type="ChEBI" id="CHEBI:30616"/>
    </ligand>
</feature>
<dbReference type="SMART" id="SM00220">
    <property type="entry name" value="S_TKc"/>
    <property type="match status" value="1"/>
</dbReference>
<dbReference type="PANTHER" id="PTHR47973">
    <property type="entry name" value="CYSTEINE-RICH RECEPTOR-LIKE PROTEIN KINASE 3"/>
    <property type="match status" value="1"/>
</dbReference>
<comment type="similarity">
    <text evidence="10">Belongs to the protein kinase superfamily.</text>
</comment>
<dbReference type="OrthoDB" id="4062651at2759"/>
<keyword evidence="6 9" id="KW-0067">ATP-binding</keyword>
<reference evidence="13 14" key="1">
    <citation type="journal article" date="2019" name="Nat. Plants">
        <title>Stout camphor tree genome fills gaps in understanding of flowering plant genome evolution.</title>
        <authorList>
            <person name="Chaw S.M."/>
            <person name="Liu Y.C."/>
            <person name="Wu Y.W."/>
            <person name="Wang H.Y."/>
            <person name="Lin C.I."/>
            <person name="Wu C.S."/>
            <person name="Ke H.M."/>
            <person name="Chang L.Y."/>
            <person name="Hsu C.Y."/>
            <person name="Yang H.T."/>
            <person name="Sudianto E."/>
            <person name="Hsu M.H."/>
            <person name="Wu K.P."/>
            <person name="Wang L.N."/>
            <person name="Leebens-Mack J.H."/>
            <person name="Tsai I.J."/>
        </authorList>
    </citation>
    <scope>NUCLEOTIDE SEQUENCE [LARGE SCALE GENOMIC DNA]</scope>
    <source>
        <strain evidence="14">cv. Chaw 1501</strain>
        <tissue evidence="13">Young leaves</tissue>
    </source>
</reference>
<evidence type="ECO:0000259" key="12">
    <source>
        <dbReference type="PROSITE" id="PS50011"/>
    </source>
</evidence>
<comment type="catalytic activity">
    <reaction evidence="8">
        <text>L-seryl-[protein] + ATP = O-phospho-L-seryl-[protein] + ADP + H(+)</text>
        <dbReference type="Rhea" id="RHEA:17989"/>
        <dbReference type="Rhea" id="RHEA-COMP:9863"/>
        <dbReference type="Rhea" id="RHEA-COMP:11604"/>
        <dbReference type="ChEBI" id="CHEBI:15378"/>
        <dbReference type="ChEBI" id="CHEBI:29999"/>
        <dbReference type="ChEBI" id="CHEBI:30616"/>
        <dbReference type="ChEBI" id="CHEBI:83421"/>
        <dbReference type="ChEBI" id="CHEBI:456216"/>
        <dbReference type="EC" id="2.7.11.1"/>
    </reaction>
</comment>
<comment type="caution">
    <text evidence="13">The sequence shown here is derived from an EMBL/GenBank/DDBJ whole genome shotgun (WGS) entry which is preliminary data.</text>
</comment>
<evidence type="ECO:0000256" key="9">
    <source>
        <dbReference type="PROSITE-ProRule" id="PRU10141"/>
    </source>
</evidence>
<dbReference type="EMBL" id="QPKB01000005">
    <property type="protein sequence ID" value="RWR85350.1"/>
    <property type="molecule type" value="Genomic_DNA"/>
</dbReference>
<dbReference type="InterPro" id="IPR008271">
    <property type="entry name" value="Ser/Thr_kinase_AS"/>
</dbReference>
<evidence type="ECO:0000256" key="10">
    <source>
        <dbReference type="RuleBase" id="RU000304"/>
    </source>
</evidence>
<dbReference type="STRING" id="337451.A0A443P3H5"/>